<evidence type="ECO:0000256" key="1">
    <source>
        <dbReference type="PROSITE-ProRule" id="PRU00371"/>
    </source>
</evidence>
<accession>A0A8X6M2F7</accession>
<reference evidence="4" key="1">
    <citation type="submission" date="2020-07" db="EMBL/GenBank/DDBJ databases">
        <title>Multicomponent nature underlies the extraordinary mechanical properties of spider dragline silk.</title>
        <authorList>
            <person name="Kono N."/>
            <person name="Nakamura H."/>
            <person name="Mori M."/>
            <person name="Yoshida Y."/>
            <person name="Ohtoshi R."/>
            <person name="Malay A.D."/>
            <person name="Moran D.A.P."/>
            <person name="Tomita M."/>
            <person name="Numata K."/>
            <person name="Arakawa K."/>
        </authorList>
    </citation>
    <scope>NUCLEOTIDE SEQUENCE</scope>
</reference>
<proteinExistence type="predicted"/>
<dbReference type="PROSITE" id="PS51029">
    <property type="entry name" value="MADF"/>
    <property type="match status" value="1"/>
</dbReference>
<evidence type="ECO:0000259" key="3">
    <source>
        <dbReference type="PROSITE" id="PS51031"/>
    </source>
</evidence>
<organism evidence="4 5">
    <name type="scientific">Trichonephila clavata</name>
    <name type="common">Joro spider</name>
    <name type="synonym">Nephila clavata</name>
    <dbReference type="NCBI Taxonomy" id="2740835"/>
    <lineage>
        <taxon>Eukaryota</taxon>
        <taxon>Metazoa</taxon>
        <taxon>Ecdysozoa</taxon>
        <taxon>Arthropoda</taxon>
        <taxon>Chelicerata</taxon>
        <taxon>Arachnida</taxon>
        <taxon>Araneae</taxon>
        <taxon>Araneomorphae</taxon>
        <taxon>Entelegynae</taxon>
        <taxon>Araneoidea</taxon>
        <taxon>Nephilidae</taxon>
        <taxon>Trichonephila</taxon>
    </lineage>
</organism>
<dbReference type="Pfam" id="PF10545">
    <property type="entry name" value="MADF_DNA_bdg"/>
    <property type="match status" value="1"/>
</dbReference>
<dbReference type="SMART" id="SM00595">
    <property type="entry name" value="MADF"/>
    <property type="match status" value="1"/>
</dbReference>
<dbReference type="InterPro" id="IPR006578">
    <property type="entry name" value="MADF-dom"/>
</dbReference>
<dbReference type="GO" id="GO:0006357">
    <property type="term" value="P:regulation of transcription by RNA polymerase II"/>
    <property type="evidence" value="ECO:0007669"/>
    <property type="project" value="TreeGrafter"/>
</dbReference>
<feature type="domain" description="BESS" evidence="3">
    <location>
        <begin position="244"/>
        <end position="283"/>
    </location>
</feature>
<dbReference type="OrthoDB" id="6147983at2759"/>
<evidence type="ECO:0000259" key="2">
    <source>
        <dbReference type="PROSITE" id="PS51029"/>
    </source>
</evidence>
<evidence type="ECO:0000313" key="4">
    <source>
        <dbReference type="EMBL" id="GFR31661.1"/>
    </source>
</evidence>
<comment type="caution">
    <text evidence="4">The sequence shown here is derived from an EMBL/GenBank/DDBJ whole genome shotgun (WGS) entry which is preliminary data.</text>
</comment>
<sequence length="310" mass="35798">MTGERELIPIVSCFFLRTLEPKWLCTRTLFQTSLKQKLDSETNQEMASDLDESPELTTLMSSKPKLDELKLIQLIKARRAIYDPSHPKHRYRTYIDQLWNEISKEMGVSVYDLRNKWHVLRCCFNRVMKEMQSGSRRSGRQWHLYSAMLFIKTYLRKRKNANQSVFEGTSLKQESLQGQDSDNTEEECDVIPTETSASPTKHHLVIYDDGTTQLVPSKRIKSDHYSSPSENIIIQASKPKNVSEDANELFLRSLLPDMSKLNPAKLRHFKTFVITKLTNLLDEQDAENVTRDLTDGLANTYVLESSSVES</sequence>
<dbReference type="GO" id="GO:0003677">
    <property type="term" value="F:DNA binding"/>
    <property type="evidence" value="ECO:0007669"/>
    <property type="project" value="InterPro"/>
</dbReference>
<dbReference type="EMBL" id="BMAO01039469">
    <property type="protein sequence ID" value="GFR31661.1"/>
    <property type="molecule type" value="Genomic_DNA"/>
</dbReference>
<dbReference type="PROSITE" id="PS51031">
    <property type="entry name" value="BESS"/>
    <property type="match status" value="1"/>
</dbReference>
<keyword evidence="1" id="KW-0539">Nucleus</keyword>
<comment type="subcellular location">
    <subcellularLocation>
        <location evidence="1">Nucleus</location>
    </subcellularLocation>
</comment>
<dbReference type="GO" id="GO:0005667">
    <property type="term" value="C:transcription regulator complex"/>
    <property type="evidence" value="ECO:0007669"/>
    <property type="project" value="TreeGrafter"/>
</dbReference>
<dbReference type="PANTHER" id="PTHR12243">
    <property type="entry name" value="MADF DOMAIN TRANSCRIPTION FACTOR"/>
    <property type="match status" value="1"/>
</dbReference>
<name>A0A8X6M2F7_TRICU</name>
<feature type="domain" description="MADF" evidence="2">
    <location>
        <begin position="70"/>
        <end position="156"/>
    </location>
</feature>
<evidence type="ECO:0008006" key="6">
    <source>
        <dbReference type="Google" id="ProtNLM"/>
    </source>
</evidence>
<gene>
    <name evidence="4" type="primary">NCL1_27761</name>
    <name evidence="4" type="ORF">TNCT_480491</name>
</gene>
<dbReference type="GO" id="GO:0005634">
    <property type="term" value="C:nucleus"/>
    <property type="evidence" value="ECO:0007669"/>
    <property type="project" value="UniProtKB-SubCell"/>
</dbReference>
<dbReference type="InterPro" id="IPR039353">
    <property type="entry name" value="TF_Adf1"/>
</dbReference>
<dbReference type="AlphaFoldDB" id="A0A8X6M2F7"/>
<dbReference type="Pfam" id="PF02944">
    <property type="entry name" value="BESS"/>
    <property type="match status" value="1"/>
</dbReference>
<protein>
    <recommendedName>
        <fullName evidence="6">MADF domain-containing protein</fullName>
    </recommendedName>
</protein>
<dbReference type="PANTHER" id="PTHR12243:SF60">
    <property type="entry name" value="SI:CH211-15D5.12-RELATED"/>
    <property type="match status" value="1"/>
</dbReference>
<evidence type="ECO:0000313" key="5">
    <source>
        <dbReference type="Proteomes" id="UP000887116"/>
    </source>
</evidence>
<dbReference type="InterPro" id="IPR004210">
    <property type="entry name" value="BESS_motif"/>
</dbReference>
<dbReference type="Proteomes" id="UP000887116">
    <property type="component" value="Unassembled WGS sequence"/>
</dbReference>
<keyword evidence="5" id="KW-1185">Reference proteome</keyword>